<protein>
    <submittedName>
        <fullName evidence="3">Proline dehydrogenase</fullName>
    </submittedName>
</protein>
<dbReference type="HOGENOM" id="CLU_061158_0_0_7"/>
<dbReference type="KEGG" id="dpi:BN4_11930"/>
<dbReference type="OrthoDB" id="9773461at2"/>
<evidence type="ECO:0000313" key="3">
    <source>
        <dbReference type="EMBL" id="CCH49165.1"/>
    </source>
</evidence>
<name>M1WM85_PSEP2</name>
<proteinExistence type="predicted"/>
<dbReference type="Pfam" id="PF01619">
    <property type="entry name" value="Pro_dh"/>
    <property type="match status" value="1"/>
</dbReference>
<evidence type="ECO:0000259" key="2">
    <source>
        <dbReference type="Pfam" id="PF01619"/>
    </source>
</evidence>
<feature type="domain" description="Proline dehydrogenase" evidence="2">
    <location>
        <begin position="56"/>
        <end position="307"/>
    </location>
</feature>
<dbReference type="InterPro" id="IPR002872">
    <property type="entry name" value="Proline_DH_dom"/>
</dbReference>
<dbReference type="Proteomes" id="UP000011724">
    <property type="component" value="Chromosome"/>
</dbReference>
<dbReference type="GO" id="GO:0006562">
    <property type="term" value="P:L-proline catabolic process"/>
    <property type="evidence" value="ECO:0007669"/>
    <property type="project" value="InterPro"/>
</dbReference>
<dbReference type="BioCyc" id="DPIE1322246:BN4_RS09680-MONOMER"/>
<reference evidence="4" key="2">
    <citation type="journal article" date="2013" name="Stand. Genomic Sci.">
        <title>Complete genome sequence of Desulfocapsa sulfexigens, a marine deltaproteobacterium specialized in disproportionating inorganic sulfur compounds.</title>
        <authorList>
            <person name="Finster K.W."/>
            <person name="Kjeldsen K.U."/>
            <person name="Kube M."/>
            <person name="Reinhardt R."/>
            <person name="Mussmann M."/>
            <person name="Amann R."/>
            <person name="Schreiber L."/>
        </authorList>
    </citation>
    <scope>NUCLEOTIDE SEQUENCE [LARGE SCALE GENOMIC DNA]</scope>
    <source>
        <strain evidence="4">DSM 10523 / SB164P1</strain>
    </source>
</reference>
<gene>
    <name evidence="3" type="ordered locus">BN4_11930</name>
</gene>
<dbReference type="InterPro" id="IPR029041">
    <property type="entry name" value="FAD-linked_oxidoreductase-like"/>
</dbReference>
<dbReference type="PATRIC" id="fig|879567.3.peg.2044"/>
<dbReference type="GO" id="GO:0004657">
    <property type="term" value="F:proline dehydrogenase activity"/>
    <property type="evidence" value="ECO:0007669"/>
    <property type="project" value="InterPro"/>
</dbReference>
<evidence type="ECO:0000313" key="4">
    <source>
        <dbReference type="Proteomes" id="UP000011724"/>
    </source>
</evidence>
<dbReference type="EMBL" id="FO203427">
    <property type="protein sequence ID" value="CCH49165.1"/>
    <property type="molecule type" value="Genomic_DNA"/>
</dbReference>
<dbReference type="eggNOG" id="COG0506">
    <property type="taxonomic scope" value="Bacteria"/>
</dbReference>
<dbReference type="PANTHER" id="PTHR13914:SF0">
    <property type="entry name" value="PROLINE DEHYDROGENASE 1, MITOCHONDRIAL"/>
    <property type="match status" value="1"/>
</dbReference>
<sequence length="315" mass="34833">MLLWQKMMILLARSERITGLVQSSRLMARFAGQFVGGGNVPEALACATDLHGWDAAASLFYLGEYVDDPVEIGLTMDQLQACLAGLGNAGLDVHVSVDPTQVGSMISWDVCRDNVIVLARHVAEQAGTGRNVLMLDMEDSSVTGQTLALYDHLREARLPVGITVQAYLHRTQNDLTGLVANGAMVRLVKGAFAERASVAVTGRVDRDTAYRKAMVTLFSPEALARGVYPVLGTHDHRMIDFASHLAQENGWSPDQWEVEMLLGVRPDFQRCLVEREISLRLYLPFGRDWFPYSIRRVGENPKNLAFVLRSMMGRG</sequence>
<dbReference type="STRING" id="1322246.BN4_11930"/>
<dbReference type="InterPro" id="IPR015659">
    <property type="entry name" value="Proline_oxidase"/>
</dbReference>
<dbReference type="Gene3D" id="3.20.20.220">
    <property type="match status" value="1"/>
</dbReference>
<keyword evidence="1" id="KW-0560">Oxidoreductase</keyword>
<dbReference type="AlphaFoldDB" id="M1WM85"/>
<organism evidence="3 4">
    <name type="scientific">Pseudodesulfovibrio piezophilus (strain DSM 21447 / JCM 15486 / C1TLV30)</name>
    <name type="common">Desulfovibrio piezophilus</name>
    <dbReference type="NCBI Taxonomy" id="1322246"/>
    <lineage>
        <taxon>Bacteria</taxon>
        <taxon>Pseudomonadati</taxon>
        <taxon>Thermodesulfobacteriota</taxon>
        <taxon>Desulfovibrionia</taxon>
        <taxon>Desulfovibrionales</taxon>
        <taxon>Desulfovibrionaceae</taxon>
    </lineage>
</organism>
<reference evidence="3 4" key="1">
    <citation type="journal article" date="2013" name="PLoS ONE">
        <title>The first genomic and proteomic characterization of a deep-sea sulfate reducer: insights into the piezophilic lifestyle of Desulfovibrio piezophilus.</title>
        <authorList>
            <person name="Pradel N."/>
            <person name="Ji B."/>
            <person name="Gimenez G."/>
            <person name="Talla E."/>
            <person name="Lenoble P."/>
            <person name="Garel M."/>
            <person name="Tamburini C."/>
            <person name="Fourquet P."/>
            <person name="Lebrun R."/>
            <person name="Bertin P."/>
            <person name="Denis Y."/>
            <person name="Pophillat M."/>
            <person name="Barbe V."/>
            <person name="Ollivier B."/>
            <person name="Dolla A."/>
        </authorList>
    </citation>
    <scope>NUCLEOTIDE SEQUENCE [LARGE SCALE GENOMIC DNA]</scope>
    <source>
        <strain evidence="4">DSM 10523 / SB164P1</strain>
    </source>
</reference>
<dbReference type="RefSeq" id="WP_015415209.1">
    <property type="nucleotide sequence ID" value="NC_020409.1"/>
</dbReference>
<dbReference type="PANTHER" id="PTHR13914">
    <property type="entry name" value="PROLINE OXIDASE"/>
    <property type="match status" value="1"/>
</dbReference>
<dbReference type="SUPFAM" id="SSF51730">
    <property type="entry name" value="FAD-linked oxidoreductase"/>
    <property type="match status" value="1"/>
</dbReference>
<accession>M1WM85</accession>
<keyword evidence="4" id="KW-1185">Reference proteome</keyword>
<evidence type="ECO:0000256" key="1">
    <source>
        <dbReference type="ARBA" id="ARBA00023002"/>
    </source>
</evidence>